<dbReference type="Gene3D" id="3.40.50.1820">
    <property type="entry name" value="alpha/beta hydrolase"/>
    <property type="match status" value="1"/>
</dbReference>
<feature type="signal peptide" evidence="1">
    <location>
        <begin position="1"/>
        <end position="25"/>
    </location>
</feature>
<dbReference type="EMBL" id="SDCI01000005">
    <property type="protein sequence ID" value="TCX46051.1"/>
    <property type="molecule type" value="Genomic_DNA"/>
</dbReference>
<dbReference type="RefSeq" id="WP_023158405.1">
    <property type="nucleotide sequence ID" value="NZ_CAAGTP010000001.1"/>
</dbReference>
<dbReference type="EMBL" id="SDCP01000003">
    <property type="protein sequence ID" value="TCX87054.1"/>
    <property type="molecule type" value="Genomic_DNA"/>
</dbReference>
<dbReference type="PANTHER" id="PTHR43194">
    <property type="entry name" value="HYDROLASE ALPHA/BETA FOLD FAMILY"/>
    <property type="match status" value="1"/>
</dbReference>
<dbReference type="EMBL" id="SDCQ01000002">
    <property type="protein sequence ID" value="TCX93970.1"/>
    <property type="molecule type" value="Genomic_DNA"/>
</dbReference>
<evidence type="ECO:0000313" key="2">
    <source>
        <dbReference type="EMBL" id="TCX32674.1"/>
    </source>
</evidence>
<organism evidence="2">
    <name type="scientific">Klebsiella pneumoniae</name>
    <dbReference type="NCBI Taxonomy" id="573"/>
    <lineage>
        <taxon>Bacteria</taxon>
        <taxon>Pseudomonadati</taxon>
        <taxon>Pseudomonadota</taxon>
        <taxon>Gammaproteobacteria</taxon>
        <taxon>Enterobacterales</taxon>
        <taxon>Enterobacteriaceae</taxon>
        <taxon>Klebsiella/Raoultella group</taxon>
        <taxon>Klebsiella</taxon>
        <taxon>Klebsiella pneumoniae complex</taxon>
    </lineage>
</organism>
<keyword evidence="1" id="KW-0732">Signal</keyword>
<gene>
    <name evidence="2" type="ORF">ETE70_01010</name>
    <name evidence="4" type="ORF">ETE72_13800</name>
    <name evidence="6" type="ORF">ETE87_03355</name>
    <name evidence="5" type="ORF">ETE99_03590</name>
    <name evidence="3" type="ORF">ETF02_08640</name>
    <name evidence="7" type="ORF">ETH45_01800</name>
    <name evidence="9" type="ORF">SAMEA4873559_00350</name>
    <name evidence="8" type="ORF">SAMEA4873632_01612</name>
</gene>
<evidence type="ECO:0000313" key="6">
    <source>
        <dbReference type="EMBL" id="TCX93970.1"/>
    </source>
</evidence>
<evidence type="ECO:0000313" key="8">
    <source>
        <dbReference type="EMBL" id="VGK78147.1"/>
    </source>
</evidence>
<evidence type="ECO:0000313" key="3">
    <source>
        <dbReference type="EMBL" id="TCX46051.1"/>
    </source>
</evidence>
<dbReference type="InterPro" id="IPR050228">
    <property type="entry name" value="Carboxylesterase_BioH"/>
</dbReference>
<evidence type="ECO:0000256" key="1">
    <source>
        <dbReference type="SAM" id="SignalP"/>
    </source>
</evidence>
<dbReference type="EMBL" id="CAAHCC010000002">
    <property type="protein sequence ID" value="VGK78147.1"/>
    <property type="molecule type" value="Genomic_DNA"/>
</dbReference>
<dbReference type="EMBL" id="CAAHDD010000001">
    <property type="protein sequence ID" value="VGM04347.1"/>
    <property type="molecule type" value="Genomic_DNA"/>
</dbReference>
<dbReference type="AlphaFoldDB" id="A0A483II45"/>
<dbReference type="EMBL" id="SDCG01000001">
    <property type="protein sequence ID" value="TCX32674.1"/>
    <property type="molecule type" value="Genomic_DNA"/>
</dbReference>
<dbReference type="EMBL" id="SDCK01000013">
    <property type="protein sequence ID" value="TCX54095.1"/>
    <property type="molecule type" value="Genomic_DNA"/>
</dbReference>
<sequence>MKKKFDASILPLMAAAPLLPSVSNAADISRYDKAARPPIVLTDMGSLMFAGKTDTDEEGNTFHYDHGYAQYFIPQSSHSLPVVMWHGGGQSGKSWETTPDGRDGFWQMFTRAHWPVFIIDQPRRGRAGRTEQASAVSDIPTDHKESIAWNTFRLGKWLPPQKPVFFSDSQFPQNERAIEQFLRWQTPNTGPEPSPDIQERQFMAKSMTALLKQTGPAILMTHSLSGQYGWETAMESPKLVRSIIAFEPGAFAFPSNDLPKNVKTSLSFVGKATAPQVVSPERFRALTAIPVMVIIGDNVVRSESASFGEELWRVNEIRARQFVDTLNRHGGQATLFILPEHGIHGNTHFAFADKNNQQIADIVENFLHSRGLDSTHQYHFQQNLQ</sequence>
<protein>
    <submittedName>
        <fullName evidence="8 9">Exported protein</fullName>
    </submittedName>
</protein>
<evidence type="ECO:0000313" key="5">
    <source>
        <dbReference type="EMBL" id="TCX87054.1"/>
    </source>
</evidence>
<dbReference type="EMBL" id="SDDH01000002">
    <property type="protein sequence ID" value="TCY73603.1"/>
    <property type="molecule type" value="Genomic_DNA"/>
</dbReference>
<feature type="chain" id="PRO_5042717592" evidence="1">
    <location>
        <begin position="26"/>
        <end position="385"/>
    </location>
</feature>
<accession>A0A483II45</accession>
<dbReference type="Proteomes" id="UP000376235">
    <property type="component" value="Unassembled WGS sequence"/>
</dbReference>
<reference evidence="8 10" key="2">
    <citation type="submission" date="2019-03" db="EMBL/GenBank/DDBJ databases">
        <authorList>
            <consortium name="Pathogen Informatics"/>
        </authorList>
    </citation>
    <scope>NUCLEOTIDE SEQUENCE [LARGE SCALE GENOMIC DNA]</scope>
    <source>
        <strain evidence="9">5012STDY7626358</strain>
        <strain evidence="8 10">5012STDY7626430</strain>
    </source>
</reference>
<reference evidence="2" key="1">
    <citation type="submission" date="2019-01" db="EMBL/GenBank/DDBJ databases">
        <authorList>
            <person name="Lista F."/>
            <person name="Anselmo A."/>
        </authorList>
    </citation>
    <scope>NUCLEOTIDE SEQUENCE</scope>
    <source>
        <strain evidence="4">12S</strain>
        <strain evidence="7">14R</strain>
        <strain evidence="3">14S</strain>
        <strain evidence="2">16S</strain>
        <strain evidence="6">6S</strain>
        <strain evidence="5">7S</strain>
    </source>
</reference>
<evidence type="ECO:0000313" key="7">
    <source>
        <dbReference type="EMBL" id="TCY73603.1"/>
    </source>
</evidence>
<dbReference type="SUPFAM" id="SSF53474">
    <property type="entry name" value="alpha/beta-Hydrolases"/>
    <property type="match status" value="1"/>
</dbReference>
<evidence type="ECO:0000313" key="10">
    <source>
        <dbReference type="Proteomes" id="UP000376235"/>
    </source>
</evidence>
<dbReference type="InterPro" id="IPR029058">
    <property type="entry name" value="AB_hydrolase_fold"/>
</dbReference>
<proteinExistence type="predicted"/>
<name>A0A483II45_KLEPN</name>
<dbReference type="PANTHER" id="PTHR43194:SF4">
    <property type="entry name" value="AB HYDROLASE-1 DOMAIN-CONTAINING PROTEIN"/>
    <property type="match status" value="1"/>
</dbReference>
<evidence type="ECO:0000313" key="9">
    <source>
        <dbReference type="EMBL" id="VGM04347.1"/>
    </source>
</evidence>
<evidence type="ECO:0000313" key="4">
    <source>
        <dbReference type="EMBL" id="TCX54095.1"/>
    </source>
</evidence>
<dbReference type="CDD" id="cd12810">
    <property type="entry name" value="Esterase_713_like-3"/>
    <property type="match status" value="1"/>
</dbReference>